<name>A0A183KKM9_9TREM</name>
<organism evidence="4">
    <name type="scientific">Schistosoma curassoni</name>
    <dbReference type="NCBI Taxonomy" id="6186"/>
    <lineage>
        <taxon>Eukaryota</taxon>
        <taxon>Metazoa</taxon>
        <taxon>Spiralia</taxon>
        <taxon>Lophotrochozoa</taxon>
        <taxon>Platyhelminthes</taxon>
        <taxon>Trematoda</taxon>
        <taxon>Digenea</taxon>
        <taxon>Strigeidida</taxon>
        <taxon>Schistosomatoidea</taxon>
        <taxon>Schistosomatidae</taxon>
        <taxon>Schistosoma</taxon>
    </lineage>
</organism>
<proteinExistence type="predicted"/>
<gene>
    <name evidence="2" type="ORF">SCUD_LOCUS15591</name>
</gene>
<feature type="region of interest" description="Disordered" evidence="1">
    <location>
        <begin position="1"/>
        <end position="23"/>
    </location>
</feature>
<dbReference type="Proteomes" id="UP000279833">
    <property type="component" value="Unassembled WGS sequence"/>
</dbReference>
<evidence type="ECO:0000313" key="2">
    <source>
        <dbReference type="EMBL" id="VDP59625.1"/>
    </source>
</evidence>
<accession>A0A183KKM9</accession>
<dbReference type="EMBL" id="UZAK01037764">
    <property type="protein sequence ID" value="VDP59625.1"/>
    <property type="molecule type" value="Genomic_DNA"/>
</dbReference>
<evidence type="ECO:0000256" key="1">
    <source>
        <dbReference type="SAM" id="MobiDB-lite"/>
    </source>
</evidence>
<dbReference type="WBParaSite" id="SCUD_0001559401-mRNA-1">
    <property type="protein sequence ID" value="SCUD_0001559401-mRNA-1"/>
    <property type="gene ID" value="SCUD_0001559401"/>
</dbReference>
<dbReference type="AlphaFoldDB" id="A0A183KKM9"/>
<sequence>MYNNILSSPTKASKCEGANRKSKNSIFTTEQHLKLKTTVNQHQGQDFQYKCQDSSTVWGGNLENYESHHPEDTSVYEQLSTQNIWDSLAKHYQQQPTMGENKPETSGARNQEEALEVNRTQIEESTQMRHKASPHMESSRLEGKRTTKEHIASRNGNRHEKNEQKSDRTREVGPEQGGLENAGRRPMLHWE</sequence>
<keyword evidence="3" id="KW-1185">Reference proteome</keyword>
<feature type="compositionally biased region" description="Polar residues" evidence="1">
    <location>
        <begin position="1"/>
        <end position="11"/>
    </location>
</feature>
<reference evidence="4" key="1">
    <citation type="submission" date="2016-06" db="UniProtKB">
        <authorList>
            <consortium name="WormBaseParasite"/>
        </authorList>
    </citation>
    <scope>IDENTIFICATION</scope>
</reference>
<protein>
    <submittedName>
        <fullName evidence="4">SCP domain-containing protein</fullName>
    </submittedName>
</protein>
<feature type="region of interest" description="Disordered" evidence="1">
    <location>
        <begin position="92"/>
        <end position="191"/>
    </location>
</feature>
<evidence type="ECO:0000313" key="4">
    <source>
        <dbReference type="WBParaSite" id="SCUD_0001559401-mRNA-1"/>
    </source>
</evidence>
<evidence type="ECO:0000313" key="3">
    <source>
        <dbReference type="Proteomes" id="UP000279833"/>
    </source>
</evidence>
<reference evidence="2 3" key="2">
    <citation type="submission" date="2018-11" db="EMBL/GenBank/DDBJ databases">
        <authorList>
            <consortium name="Pathogen Informatics"/>
        </authorList>
    </citation>
    <scope>NUCLEOTIDE SEQUENCE [LARGE SCALE GENOMIC DNA]</scope>
    <source>
        <strain evidence="2">Dakar</strain>
        <strain evidence="3">Dakar, Senegal</strain>
    </source>
</reference>
<feature type="compositionally biased region" description="Basic and acidic residues" evidence="1">
    <location>
        <begin position="137"/>
        <end position="173"/>
    </location>
</feature>